<dbReference type="InterPro" id="IPR012337">
    <property type="entry name" value="RNaseH-like_sf"/>
</dbReference>
<organism evidence="2 3">
    <name type="scientific">Symbiodinium microadriaticum</name>
    <name type="common">Dinoflagellate</name>
    <name type="synonym">Zooxanthella microadriatica</name>
    <dbReference type="NCBI Taxonomy" id="2951"/>
    <lineage>
        <taxon>Eukaryota</taxon>
        <taxon>Sar</taxon>
        <taxon>Alveolata</taxon>
        <taxon>Dinophyceae</taxon>
        <taxon>Suessiales</taxon>
        <taxon>Symbiodiniaceae</taxon>
        <taxon>Symbiodinium</taxon>
    </lineage>
</organism>
<dbReference type="SUPFAM" id="SSF82199">
    <property type="entry name" value="SET domain"/>
    <property type="match status" value="1"/>
</dbReference>
<dbReference type="PROSITE" id="PS50280">
    <property type="entry name" value="SET"/>
    <property type="match status" value="1"/>
</dbReference>
<dbReference type="EMBL" id="LSRX01001695">
    <property type="protein sequence ID" value="OLP77894.1"/>
    <property type="molecule type" value="Genomic_DNA"/>
</dbReference>
<dbReference type="PANTHER" id="PTHR13271">
    <property type="entry name" value="UNCHARACTERIZED PUTATIVE METHYLTRANSFERASE"/>
    <property type="match status" value="1"/>
</dbReference>
<dbReference type="InterPro" id="IPR046341">
    <property type="entry name" value="SET_dom_sf"/>
</dbReference>
<dbReference type="Pfam" id="PF03372">
    <property type="entry name" value="Exo_endo_phos"/>
    <property type="match status" value="1"/>
</dbReference>
<proteinExistence type="predicted"/>
<feature type="domain" description="SET" evidence="1">
    <location>
        <begin position="1765"/>
        <end position="2011"/>
    </location>
</feature>
<evidence type="ECO:0000259" key="1">
    <source>
        <dbReference type="PROSITE" id="PS50280"/>
    </source>
</evidence>
<dbReference type="CDD" id="cd10527">
    <property type="entry name" value="SET_LSMT"/>
    <property type="match status" value="1"/>
</dbReference>
<evidence type="ECO:0000313" key="3">
    <source>
        <dbReference type="Proteomes" id="UP000186817"/>
    </source>
</evidence>
<dbReference type="OrthoDB" id="447848at2759"/>
<keyword evidence="3" id="KW-1185">Reference proteome</keyword>
<protein>
    <submittedName>
        <fullName evidence="2">Ribosomal N-lysine methyltransferase set10</fullName>
    </submittedName>
</protein>
<evidence type="ECO:0000313" key="2">
    <source>
        <dbReference type="EMBL" id="OLP77894.1"/>
    </source>
</evidence>
<reference evidence="2 3" key="1">
    <citation type="submission" date="2016-02" db="EMBL/GenBank/DDBJ databases">
        <title>Genome analysis of coral dinoflagellate symbionts highlights evolutionary adaptations to a symbiotic lifestyle.</title>
        <authorList>
            <person name="Aranda M."/>
            <person name="Li Y."/>
            <person name="Liew Y.J."/>
            <person name="Baumgarten S."/>
            <person name="Simakov O."/>
            <person name="Wilson M."/>
            <person name="Piel J."/>
            <person name="Ashoor H."/>
            <person name="Bougouffa S."/>
            <person name="Bajic V.B."/>
            <person name="Ryu T."/>
            <person name="Ravasi T."/>
            <person name="Bayer T."/>
            <person name="Micklem G."/>
            <person name="Kim H."/>
            <person name="Bhak J."/>
            <person name="Lajeunesse T.C."/>
            <person name="Voolstra C.R."/>
        </authorList>
    </citation>
    <scope>NUCLEOTIDE SEQUENCE [LARGE SCALE GENOMIC DNA]</scope>
    <source>
        <strain evidence="2 3">CCMP2467</strain>
    </source>
</reference>
<dbReference type="Gene3D" id="3.90.1410.10">
    <property type="entry name" value="set domain protein methyltransferase, domain 1"/>
    <property type="match status" value="1"/>
</dbReference>
<comment type="caution">
    <text evidence="2">The sequence shown here is derived from an EMBL/GenBank/DDBJ whole genome shotgun (WGS) entry which is preliminary data.</text>
</comment>
<dbReference type="InterPro" id="IPR001214">
    <property type="entry name" value="SET_dom"/>
</dbReference>
<dbReference type="Proteomes" id="UP000186817">
    <property type="component" value="Unassembled WGS sequence"/>
</dbReference>
<dbReference type="InterPro" id="IPR005135">
    <property type="entry name" value="Endo/exonuclease/phosphatase"/>
</dbReference>
<gene>
    <name evidence="2" type="primary">set10</name>
    <name evidence="2" type="ORF">AK812_SmicGene41996</name>
</gene>
<keyword evidence="2" id="KW-0489">Methyltransferase</keyword>
<dbReference type="SUPFAM" id="SSF56219">
    <property type="entry name" value="DNase I-like"/>
    <property type="match status" value="1"/>
</dbReference>
<accession>A0A1Q9C4N7</accession>
<dbReference type="SUPFAM" id="SSF53098">
    <property type="entry name" value="Ribonuclease H-like"/>
    <property type="match status" value="1"/>
</dbReference>
<dbReference type="Gene3D" id="3.60.10.10">
    <property type="entry name" value="Endonuclease/exonuclease/phosphatase"/>
    <property type="match status" value="1"/>
</dbReference>
<dbReference type="GO" id="GO:0032259">
    <property type="term" value="P:methylation"/>
    <property type="evidence" value="ECO:0007669"/>
    <property type="project" value="UniProtKB-KW"/>
</dbReference>
<name>A0A1Q9C4N7_SYMMI</name>
<dbReference type="InterPro" id="IPR036691">
    <property type="entry name" value="Endo/exonu/phosph_ase_sf"/>
</dbReference>
<dbReference type="GO" id="GO:0016279">
    <property type="term" value="F:protein-lysine N-methyltransferase activity"/>
    <property type="evidence" value="ECO:0007669"/>
    <property type="project" value="TreeGrafter"/>
</dbReference>
<keyword evidence="2" id="KW-0808">Transferase</keyword>
<dbReference type="InterPro" id="IPR050600">
    <property type="entry name" value="SETD3_SETD6_MTase"/>
</dbReference>
<sequence length="2298" mass="252063">MVGRGGWVSVWGTSADGSSHCNRFWIEDGSIWSPTWLMFSCQGRSVSSRRWVPTPYLSGQDVSFVEQADVDEAHVLLVPQFEAAAITCRRLLLSPGAARDNANRIPEGWQLRPDLGARVVHSWPRNGDVLIPQLVGRLFQSGVVSFAVAATQRPLGILLFCLVGVSSAYAADAGPATPSMTVEHQPEIPPSAVLPHNPARMLSPFTGISEEIVITPDTLVDEVRSALSGEEPHWYRDVMPLWPALWQQTAVFVPVPPCGELVCVAVVSPEWQLAVLLPRRADLEWVLAHLRRMTPGAVMSLRPPIAAQVDGQSDRRAVDWRSGDVLMAFQRSDEAGSYGPPVFVSASHVRHAAIWSYDFIVQCELPLLICRVGRHPSGTTMPPPVRWVAAEGAFTGRFRVKFPGRWTPVPWAYSDSITLCQRSDDPEHCTILLERCAGLELSFVCTTVSTLATRYSLARIAQVPPEQVSLLGHSADLEEWPPLRDGDIVHYTVDVPASRGLRVSPRAVLFGAVCWLSRWGCLFTSFGLLGVPLAPGHGPLRPVSGVPESIFIATDGSGLHGGSWAFLAWGYFRGQWFRIGWDGMSLAATPWIRKHYDTLPPFLHSYASELVALQAAAIWCCARLDAWQTLMGSRPRSVTLVGDNVAALQVASGAGAAGGPVATATRVLWQATQGRINTFFRHVHSHVGVLANTLADALAALRLPCPLALLESPAGSAPLSDMLDDLGPLLWLVPRAQMQDGRPCFLLHSTPDAGQDGTGDTVDVQDMPAESTHGPVVGSSTAQCRRQAPSLVSLVAITANVQTMKDAPSSIFNPSGHAARRQYLLKQVSDIPCDILCIQEARSKEGRWCTGGWLSWRSGHLKGQYGCEIWVRPDLLHPALGLNDWRLIASSPRILVVTCIDPRLPLTICSAHAPHADRPASEASAFWNDLRVALLRAPSRRGVMIGIDANADFFAQDEEGDLIGSHLAVGEPGRNDMHLLELCLQLGLYAPATHAGIQVGPRWSWEHTSGARKRIDHVLFQTGPWAVSSTAQALDLDLGHSTRDHVPLRAYAQLRCPAASCITQRPRRWTPTELAQHGAGMWQQVRRQIDASSCPSQCIETLLRCYSERARSLPQRPPLQPRQPYITTSTVQSLVDLRDWRQQLRCVKKAHHICCVHVCFMLWRGHVVPTADVAARRDSGRLWAVMASQERKLSRRAHDRARRDKTRHFLHLTQAATDQWHADGKPTEAICKLRWASRKAAERRAVFAAGGYDIDAQLEEQFRAQEGGISATPGQVLQSYHKWVSCDVPPCHSAVPSLLQLESLCRRQQASKAPGPDLVLNEFWRLFPAYAGQWFWQVWVHAALSGHEPFHFKMALICALYKKGPAALPQNYRSIALMNGMAKVWHSHLRSTLGQSVLHGYDPLQLGGRRGIPVGFAVAAYRCAAELSHLAGRSLAVLFVDVQAAYYEASRTLVFQGGELDSPAAGLEVAHLGALASNLLRSGALERLGVPESERSLLADCVACSHWRLVTSERLYVATRGSRPGDGLADIIFGALFSIALQHIRRTCTLEGLGHYGSGEATGCSNDLLQLGWADDLAVLTDFANPLELQARFPQVASIVVSTLQALKFRVNLGAGKTEALLEIRGPQAKRVRGELLTGDSAISLAPGITLRLTPEYRYLGVVQTPRDTGRRDIELCANRACGAWAHGRNLLASPSLPWAPSDLFDLFDAAWNRSTPWCELLADGLRSVAVAIPEAVPALATSLRFVAQNAKAIWTLRGDVATPRRLRVAAAAPEDSKEERGIFAQSALPQGEVIAKVPQSCVFSSEKAWESAVGQACLDTFPKGEDGKSKVSNKMVFLLDLIAARSNKEHPQAAYAASLPSTAPSPVGWPPALRAMMQGTNLAAAVAEERSKLEDDFNKLLPQLRERKPELFGEHYSLDMLFWAYGMWFSRRFPTALASHGKSAGYRWQRRAEEEMEEESDGEGAMVPFMDFTNHRSGTKIVWAADDEHVTFTAGEPGVEAGAEVFNNYGDKSNEDLLLIHGFALLDNIYDTYGLWLSVQVSEEPPTQRPKKKRRASQKTQRIGPFLLRRSDPRWDQFPAELWLALSSAGSRETPSAGEGATHLAVEPDHLRALASLLQQRLEDFTATKTRDRHFASGGAAEGGALDPRIRYIARYRDGQRQVLEDCAKALEEMLSQLPEEPEAASQEEAAPTGEEAAASAYLPAFLPAYVPAYLHTHMHAGLQTAAIDNTKPGPRQEALPQVPTNYEQPRDEIGALLKWDEDPQATRQAFGSSFTAVNIQLVPQEDAHRGADIQQR</sequence>